<reference evidence="8 9" key="1">
    <citation type="journal article" date="2010" name="Science">
        <title>Genomic comparison of the ants Camponotus floridanus and Harpegnathos saltator.</title>
        <authorList>
            <person name="Bonasio R."/>
            <person name="Zhang G."/>
            <person name="Ye C."/>
            <person name="Mutti N.S."/>
            <person name="Fang X."/>
            <person name="Qin N."/>
            <person name="Donahue G."/>
            <person name="Yang P."/>
            <person name="Li Q."/>
            <person name="Li C."/>
            <person name="Zhang P."/>
            <person name="Huang Z."/>
            <person name="Berger S.L."/>
            <person name="Reinberg D."/>
            <person name="Wang J."/>
            <person name="Liebig J."/>
        </authorList>
    </citation>
    <scope>NUCLEOTIDE SEQUENCE [LARGE SCALE GENOMIC DNA]</scope>
    <source>
        <strain evidence="8 9">Hsal</strain>
    </source>
</reference>
<gene>
    <name evidence="8" type="ORF">BHV28_14460</name>
</gene>
<dbReference type="STRING" id="1902579.BHV28_14460"/>
<dbReference type="Gene3D" id="3.30.9.10">
    <property type="entry name" value="D-Amino Acid Oxidase, subunit A, domain 2"/>
    <property type="match status" value="1"/>
</dbReference>
<evidence type="ECO:0000256" key="1">
    <source>
        <dbReference type="ARBA" id="ARBA00001974"/>
    </source>
</evidence>
<dbReference type="EMBL" id="CP017315">
    <property type="protein sequence ID" value="AQS42128.1"/>
    <property type="molecule type" value="Genomic_DNA"/>
</dbReference>
<dbReference type="NCBIfam" id="NF008899">
    <property type="entry name" value="PRK12266.1"/>
    <property type="match status" value="1"/>
</dbReference>
<dbReference type="PROSITE" id="PS00978">
    <property type="entry name" value="FAD_G3PDH_2"/>
    <property type="match status" value="1"/>
</dbReference>
<dbReference type="Proteomes" id="UP000188912">
    <property type="component" value="Chromosome"/>
</dbReference>
<dbReference type="PANTHER" id="PTHR11985">
    <property type="entry name" value="GLYCEROL-3-PHOSPHATE DEHYDROGENASE"/>
    <property type="match status" value="1"/>
</dbReference>
<comment type="similarity">
    <text evidence="2">Belongs to the FAD-dependent glycerol-3-phosphate dehydrogenase family.</text>
</comment>
<dbReference type="GO" id="GO:0004368">
    <property type="term" value="F:glycerol-3-phosphate dehydrogenase (quinone) activity"/>
    <property type="evidence" value="ECO:0007669"/>
    <property type="project" value="InterPro"/>
</dbReference>
<evidence type="ECO:0000256" key="3">
    <source>
        <dbReference type="ARBA" id="ARBA00022630"/>
    </source>
</evidence>
<dbReference type="PRINTS" id="PR01001">
    <property type="entry name" value="FADG3PDH"/>
</dbReference>
<keyword evidence="9" id="KW-1185">Reference proteome</keyword>
<dbReference type="Pfam" id="PF16901">
    <property type="entry name" value="DAO_C"/>
    <property type="match status" value="1"/>
</dbReference>
<evidence type="ECO:0000259" key="6">
    <source>
        <dbReference type="Pfam" id="PF01266"/>
    </source>
</evidence>
<dbReference type="PANTHER" id="PTHR11985:SF15">
    <property type="entry name" value="GLYCEROL-3-PHOSPHATE DEHYDROGENASE, MITOCHONDRIAL"/>
    <property type="match status" value="1"/>
</dbReference>
<keyword evidence="4" id="KW-0274">FAD</keyword>
<dbReference type="InterPro" id="IPR006076">
    <property type="entry name" value="FAD-dep_OxRdtase"/>
</dbReference>
<dbReference type="Gene3D" id="1.10.8.870">
    <property type="entry name" value="Alpha-glycerophosphate oxidase, cap domain"/>
    <property type="match status" value="1"/>
</dbReference>
<feature type="domain" description="FAD dependent oxidoreductase" evidence="6">
    <location>
        <begin position="20"/>
        <end position="375"/>
    </location>
</feature>
<dbReference type="GO" id="GO:0046168">
    <property type="term" value="P:glycerol-3-phosphate catabolic process"/>
    <property type="evidence" value="ECO:0007669"/>
    <property type="project" value="TreeGrafter"/>
</dbReference>
<feature type="domain" description="Alpha-glycerophosphate oxidase C-terminal" evidence="7">
    <location>
        <begin position="398"/>
        <end position="509"/>
    </location>
</feature>
<evidence type="ECO:0000259" key="7">
    <source>
        <dbReference type="Pfam" id="PF16901"/>
    </source>
</evidence>
<name>A0A1U9JWA2_9HYPH</name>
<reference evidence="8 9" key="2">
    <citation type="journal article" date="2016" name="Sci. Rep.">
        <title>The genome of Rhizobiales bacteria in predatory ants reveals urease gene functions but no genes for nitrogen fixation.</title>
        <authorList>
            <person name="Neuvonen M.M."/>
            <person name="Tamarit D."/>
            <person name="Naslund K."/>
            <person name="Liebig J."/>
            <person name="Feldhaar H."/>
            <person name="Moran N.A."/>
            <person name="Guy L."/>
            <person name="Andersson S.G."/>
        </authorList>
    </citation>
    <scope>NUCLEOTIDE SEQUENCE [LARGE SCALE GENOMIC DNA]</scope>
    <source>
        <strain evidence="8 9">Hsal</strain>
    </source>
</reference>
<dbReference type="InterPro" id="IPR000447">
    <property type="entry name" value="G3P_DH_FAD-dep"/>
</dbReference>
<protein>
    <submittedName>
        <fullName evidence="8">Glycerol-3-phosphate dehydrogenase</fullName>
    </submittedName>
</protein>
<dbReference type="Gene3D" id="6.10.250.1890">
    <property type="match status" value="1"/>
</dbReference>
<dbReference type="InterPro" id="IPR031656">
    <property type="entry name" value="DAO_C"/>
</dbReference>
<dbReference type="Gene3D" id="3.50.50.60">
    <property type="entry name" value="FAD/NAD(P)-binding domain"/>
    <property type="match status" value="1"/>
</dbReference>
<evidence type="ECO:0000313" key="8">
    <source>
        <dbReference type="EMBL" id="AQS42128.1"/>
    </source>
</evidence>
<keyword evidence="3" id="KW-0285">Flavoprotein</keyword>
<accession>A0A1U9JWA2</accession>
<dbReference type="Pfam" id="PF01266">
    <property type="entry name" value="DAO"/>
    <property type="match status" value="1"/>
</dbReference>
<proteinExistence type="inferred from homology"/>
<dbReference type="KEGG" id="thd:BHV28_14460"/>
<dbReference type="SUPFAM" id="SSF51905">
    <property type="entry name" value="FAD/NAD(P)-binding domain"/>
    <property type="match status" value="1"/>
</dbReference>
<dbReference type="InterPro" id="IPR038299">
    <property type="entry name" value="DAO_C_sf"/>
</dbReference>
<evidence type="ECO:0000256" key="2">
    <source>
        <dbReference type="ARBA" id="ARBA00007330"/>
    </source>
</evidence>
<evidence type="ECO:0000256" key="5">
    <source>
        <dbReference type="ARBA" id="ARBA00023002"/>
    </source>
</evidence>
<comment type="cofactor">
    <cofactor evidence="1">
        <name>FAD</name>
        <dbReference type="ChEBI" id="CHEBI:57692"/>
    </cofactor>
</comment>
<dbReference type="SUPFAM" id="SSF54373">
    <property type="entry name" value="FAD-linked reductases, C-terminal domain"/>
    <property type="match status" value="1"/>
</dbReference>
<dbReference type="InterPro" id="IPR036188">
    <property type="entry name" value="FAD/NAD-bd_sf"/>
</dbReference>
<sequence>MKLYIRKHCTMTDNNRHDYDLFIIGGGVNGCGLVRDAAGRGFRVGLAEMNDLASATSSASTKLIHGGLRYLEQYAFHLVREALKEREVLWHIAPHIIHPLRFILPYHKGLRPAWMLRTGLFIYDHLAGPQELPPTSTIDLNKNYGEALKPDYHKAFEYSDARVDDARLVVLNARHAAELGADIMVGTQVTALKADGARWQITLRNKHTGKRRQVRAAFVANMAGPWINQVMQEALGSQEHPPIRLVQGSHIVVPALYKHDRAYIFQNADGRIIFAIPYQEDYTLIGTTDLDYQGDPAKVRISAAETSYLCAAAGEYFRTPVKEEQVVWSYSGIRPLYNDGASKAQEATRDYVLKMVNTAGQPPLLNTYGGKITTYRKLAEDAMKHVEQALGARKPAWTAKVALPGGNFPHTGLNEIEAGIANVLPKLDARTVRRLAGSYGTQALLIFDGGKTPPGRDFGHGLYEPEVQWLVEKEWAVTAEDILWRRSKLGLRFNKKQQAALENYLEKLHKKTKRYT</sequence>
<evidence type="ECO:0000313" key="9">
    <source>
        <dbReference type="Proteomes" id="UP000188912"/>
    </source>
</evidence>
<organism evidence="8 9">
    <name type="scientific">Candidatus Tokpelaia hoelldobleri</name>
    <dbReference type="NCBI Taxonomy" id="1902579"/>
    <lineage>
        <taxon>Bacteria</taxon>
        <taxon>Pseudomonadati</taxon>
        <taxon>Pseudomonadota</taxon>
        <taxon>Alphaproteobacteria</taxon>
        <taxon>Hyphomicrobiales</taxon>
        <taxon>Candidatus Tokpelaia</taxon>
    </lineage>
</organism>
<dbReference type="NCBIfam" id="NF009906">
    <property type="entry name" value="PRK13369.1"/>
    <property type="match status" value="1"/>
</dbReference>
<dbReference type="AlphaFoldDB" id="A0A1U9JWA2"/>
<keyword evidence="5" id="KW-0560">Oxidoreductase</keyword>
<evidence type="ECO:0000256" key="4">
    <source>
        <dbReference type="ARBA" id="ARBA00022827"/>
    </source>
</evidence>